<dbReference type="InterPro" id="IPR001881">
    <property type="entry name" value="EGF-like_Ca-bd_dom"/>
</dbReference>
<evidence type="ECO:0000259" key="6">
    <source>
        <dbReference type="PROSITE" id="PS51670"/>
    </source>
</evidence>
<keyword evidence="8" id="KW-1185">Reference proteome</keyword>
<dbReference type="InterPro" id="IPR051830">
    <property type="entry name" value="NOTCH_homolog"/>
</dbReference>
<dbReference type="Proteomes" id="UP000053660">
    <property type="component" value="Unassembled WGS sequence"/>
</dbReference>
<dbReference type="Pfam" id="PF00008">
    <property type="entry name" value="EGF"/>
    <property type="match status" value="2"/>
</dbReference>
<dbReference type="OrthoDB" id="283575at2759"/>
<dbReference type="InterPro" id="IPR018097">
    <property type="entry name" value="EGF_Ca-bd_CS"/>
</dbReference>
<feature type="domain" description="EGF-like" evidence="5">
    <location>
        <begin position="98"/>
        <end position="133"/>
    </location>
</feature>
<protein>
    <submittedName>
        <fullName evidence="7">EGF-like domain protein</fullName>
    </submittedName>
</protein>
<evidence type="ECO:0000256" key="1">
    <source>
        <dbReference type="ARBA" id="ARBA00022536"/>
    </source>
</evidence>
<sequence>MAQARRTPPRQHDFVDDNEMAVEETCRQANPCENGGSCTVVDGKVRCECPEGFTGENCAEVDMCVNNACAKNSTCRNGPSGTYVCECKENTVGTYCEFTCPEDQCFGNGVCIMRDDGRIGCNCNPGMTGRRCEKEINECDQKHCQYAVECIDKFDDYECVCEEGWFGKDCDRPCQDVYGSCRTWKREGQCEIPRESTEFFEVNCPVSCEKCIPRNDTNTQFVDRLPAILLPLSWILGVWEAEVKGTV</sequence>
<feature type="domain" description="EGF-like" evidence="5">
    <location>
        <begin position="60"/>
        <end position="97"/>
    </location>
</feature>
<dbReference type="FunFam" id="2.10.25.10:FF:000095">
    <property type="entry name" value="Notch, isoform B"/>
    <property type="match status" value="1"/>
</dbReference>
<evidence type="ECO:0000256" key="2">
    <source>
        <dbReference type="ARBA" id="ARBA00022737"/>
    </source>
</evidence>
<dbReference type="CDD" id="cd00054">
    <property type="entry name" value="EGF_CA"/>
    <property type="match status" value="2"/>
</dbReference>
<feature type="disulfide bond" evidence="4">
    <location>
        <begin position="49"/>
        <end position="58"/>
    </location>
</feature>
<dbReference type="EMBL" id="KN602420">
    <property type="protein sequence ID" value="KHJ79970.1"/>
    <property type="molecule type" value="Genomic_DNA"/>
</dbReference>
<evidence type="ECO:0000256" key="3">
    <source>
        <dbReference type="ARBA" id="ARBA00023157"/>
    </source>
</evidence>
<dbReference type="PROSITE" id="PS01186">
    <property type="entry name" value="EGF_2"/>
    <property type="match status" value="1"/>
</dbReference>
<gene>
    <name evidence="7" type="ORF">OESDEN_20365</name>
</gene>
<feature type="domain" description="EGF-like" evidence="5">
    <location>
        <begin position="135"/>
        <end position="171"/>
    </location>
</feature>
<keyword evidence="3 4" id="KW-1015">Disulfide bond</keyword>
<dbReference type="SUPFAM" id="SSF57196">
    <property type="entry name" value="EGF/Laminin"/>
    <property type="match status" value="4"/>
</dbReference>
<feature type="disulfide bond" evidence="4">
    <location>
        <begin position="123"/>
        <end position="132"/>
    </location>
</feature>
<dbReference type="InterPro" id="IPR000742">
    <property type="entry name" value="EGF"/>
</dbReference>
<dbReference type="PROSITE" id="PS51670">
    <property type="entry name" value="SHKT"/>
    <property type="match status" value="1"/>
</dbReference>
<name>A0A0B1S9Q8_OESDE</name>
<dbReference type="InterPro" id="IPR000152">
    <property type="entry name" value="EGF-type_Asp/Asn_hydroxyl_site"/>
</dbReference>
<evidence type="ECO:0000313" key="8">
    <source>
        <dbReference type="Proteomes" id="UP000053660"/>
    </source>
</evidence>
<organism evidence="7 8">
    <name type="scientific">Oesophagostomum dentatum</name>
    <name type="common">Nodular worm</name>
    <dbReference type="NCBI Taxonomy" id="61180"/>
    <lineage>
        <taxon>Eukaryota</taxon>
        <taxon>Metazoa</taxon>
        <taxon>Ecdysozoa</taxon>
        <taxon>Nematoda</taxon>
        <taxon>Chromadorea</taxon>
        <taxon>Rhabditida</taxon>
        <taxon>Rhabditina</taxon>
        <taxon>Rhabditomorpha</taxon>
        <taxon>Strongyloidea</taxon>
        <taxon>Strongylidae</taxon>
        <taxon>Oesophagostomum</taxon>
    </lineage>
</organism>
<reference evidence="7 8" key="1">
    <citation type="submission" date="2014-03" db="EMBL/GenBank/DDBJ databases">
        <title>Draft genome of the hookworm Oesophagostomum dentatum.</title>
        <authorList>
            <person name="Mitreva M."/>
        </authorList>
    </citation>
    <scope>NUCLEOTIDE SEQUENCE [LARGE SCALE GENOMIC DNA]</scope>
    <source>
        <strain evidence="7 8">OD-Hann</strain>
    </source>
</reference>
<dbReference type="Pfam" id="PF01549">
    <property type="entry name" value="ShK"/>
    <property type="match status" value="1"/>
</dbReference>
<dbReference type="SMART" id="SM00254">
    <property type="entry name" value="ShKT"/>
    <property type="match status" value="1"/>
</dbReference>
<dbReference type="PANTHER" id="PTHR24033">
    <property type="entry name" value="EGF-LIKE DOMAIN-CONTAINING PROTEIN"/>
    <property type="match status" value="1"/>
</dbReference>
<dbReference type="InterPro" id="IPR003582">
    <property type="entry name" value="ShKT_dom"/>
</dbReference>
<comment type="caution">
    <text evidence="4">Lacks conserved residue(s) required for the propagation of feature annotation.</text>
</comment>
<proteinExistence type="predicted"/>
<feature type="disulfide bond" evidence="4">
    <location>
        <begin position="87"/>
        <end position="96"/>
    </location>
</feature>
<evidence type="ECO:0000256" key="4">
    <source>
        <dbReference type="PROSITE-ProRule" id="PRU00076"/>
    </source>
</evidence>
<dbReference type="PROSITE" id="PS50026">
    <property type="entry name" value="EGF_3"/>
    <property type="match status" value="4"/>
</dbReference>
<dbReference type="SMART" id="SM00181">
    <property type="entry name" value="EGF"/>
    <property type="match status" value="4"/>
</dbReference>
<feature type="domain" description="ShKT" evidence="6">
    <location>
        <begin position="174"/>
        <end position="211"/>
    </location>
</feature>
<feature type="disulfide bond" evidence="4">
    <location>
        <begin position="161"/>
        <end position="170"/>
    </location>
</feature>
<feature type="domain" description="EGF-like" evidence="5">
    <location>
        <begin position="22"/>
        <end position="59"/>
    </location>
</feature>
<keyword evidence="2" id="KW-0677">Repeat</keyword>
<dbReference type="PANTHER" id="PTHR24033:SF230">
    <property type="entry name" value="PROTEIN CBG18408"/>
    <property type="match status" value="1"/>
</dbReference>
<evidence type="ECO:0000259" key="5">
    <source>
        <dbReference type="PROSITE" id="PS50026"/>
    </source>
</evidence>
<keyword evidence="1 4" id="KW-0245">EGF-like domain</keyword>
<dbReference type="GO" id="GO:0005509">
    <property type="term" value="F:calcium ion binding"/>
    <property type="evidence" value="ECO:0007669"/>
    <property type="project" value="InterPro"/>
</dbReference>
<dbReference type="PROSITE" id="PS00010">
    <property type="entry name" value="ASX_HYDROXYL"/>
    <property type="match status" value="1"/>
</dbReference>
<dbReference type="PROSITE" id="PS00022">
    <property type="entry name" value="EGF_1"/>
    <property type="match status" value="4"/>
</dbReference>
<dbReference type="SMART" id="SM00179">
    <property type="entry name" value="EGF_CA"/>
    <property type="match status" value="3"/>
</dbReference>
<dbReference type="Gene3D" id="2.10.25.10">
    <property type="entry name" value="Laminin"/>
    <property type="match status" value="4"/>
</dbReference>
<accession>A0A0B1S9Q8</accession>
<dbReference type="AlphaFoldDB" id="A0A0B1S9Q8"/>
<evidence type="ECO:0000313" key="7">
    <source>
        <dbReference type="EMBL" id="KHJ79970.1"/>
    </source>
</evidence>
<dbReference type="PROSITE" id="PS01187">
    <property type="entry name" value="EGF_CA"/>
    <property type="match status" value="1"/>
</dbReference>